<dbReference type="EMBL" id="BLAL01000246">
    <property type="protein sequence ID" value="GES95969.1"/>
    <property type="molecule type" value="Genomic_DNA"/>
</dbReference>
<reference evidence="3" key="1">
    <citation type="submission" date="2019-10" db="EMBL/GenBank/DDBJ databases">
        <title>Conservation and host-specific expression of non-tandemly repeated heterogenous ribosome RNA gene in arbuscular mycorrhizal fungi.</title>
        <authorList>
            <person name="Maeda T."/>
            <person name="Kobayashi Y."/>
            <person name="Nakagawa T."/>
            <person name="Ezawa T."/>
            <person name="Yamaguchi K."/>
            <person name="Bino T."/>
            <person name="Nishimoto Y."/>
            <person name="Shigenobu S."/>
            <person name="Kawaguchi M."/>
        </authorList>
    </citation>
    <scope>NUCLEOTIDE SEQUENCE</scope>
    <source>
        <strain evidence="3">HR1</strain>
    </source>
</reference>
<accession>A0A8H3M3G7</accession>
<gene>
    <name evidence="3" type="ORF">RCL2_002262100</name>
</gene>
<name>A0A8H3M3G7_9GLOM</name>
<feature type="region of interest" description="Disordered" evidence="1">
    <location>
        <begin position="1"/>
        <end position="29"/>
    </location>
</feature>
<dbReference type="AlphaFoldDB" id="A0A8H3M3G7"/>
<protein>
    <submittedName>
        <fullName evidence="3">Uncharacterized protein</fullName>
    </submittedName>
</protein>
<keyword evidence="2" id="KW-0472">Membrane</keyword>
<feature type="compositionally biased region" description="Low complexity" evidence="1">
    <location>
        <begin position="207"/>
        <end position="220"/>
    </location>
</feature>
<sequence length="296" mass="33907">MKKCERIVKENPPSTQELSHNGEKTRYRASRCKMSTTESDSGDIISINFTLPVSDVLASHPPVFPNNFHLRNLSSQCRNNTYATRRAICYVGCPKSMIEGSMHQKIFLSTFRLPNCRMFALWGIIMPSEAPFQIGPLRHFARVSRTSKEGRRDSLEVICIALLGIETLYPIIALGLEIARFFRFKKFQDHLKYTMSTISNDTESCNSSYSTRSQTRSQTQEAEESRETILKENIFLDSFLKYREYDLNLLVRIRLDNGTIKAYEVPSSIHATASATVRGLMFVWNHQDFLTPLVLV</sequence>
<feature type="region of interest" description="Disordered" evidence="1">
    <location>
        <begin position="201"/>
        <end position="224"/>
    </location>
</feature>
<keyword evidence="2" id="KW-0812">Transmembrane</keyword>
<organism evidence="3 4">
    <name type="scientific">Rhizophagus clarus</name>
    <dbReference type="NCBI Taxonomy" id="94130"/>
    <lineage>
        <taxon>Eukaryota</taxon>
        <taxon>Fungi</taxon>
        <taxon>Fungi incertae sedis</taxon>
        <taxon>Mucoromycota</taxon>
        <taxon>Glomeromycotina</taxon>
        <taxon>Glomeromycetes</taxon>
        <taxon>Glomerales</taxon>
        <taxon>Glomeraceae</taxon>
        <taxon>Rhizophagus</taxon>
    </lineage>
</organism>
<evidence type="ECO:0000313" key="4">
    <source>
        <dbReference type="Proteomes" id="UP000615446"/>
    </source>
</evidence>
<evidence type="ECO:0000256" key="2">
    <source>
        <dbReference type="SAM" id="Phobius"/>
    </source>
</evidence>
<proteinExistence type="predicted"/>
<dbReference type="Proteomes" id="UP000615446">
    <property type="component" value="Unassembled WGS sequence"/>
</dbReference>
<keyword evidence="2" id="KW-1133">Transmembrane helix</keyword>
<feature type="transmembrane region" description="Helical" evidence="2">
    <location>
        <begin position="155"/>
        <end position="176"/>
    </location>
</feature>
<comment type="caution">
    <text evidence="3">The sequence shown here is derived from an EMBL/GenBank/DDBJ whole genome shotgun (WGS) entry which is preliminary data.</text>
</comment>
<evidence type="ECO:0000256" key="1">
    <source>
        <dbReference type="SAM" id="MobiDB-lite"/>
    </source>
</evidence>
<evidence type="ECO:0000313" key="3">
    <source>
        <dbReference type="EMBL" id="GES95969.1"/>
    </source>
</evidence>